<proteinExistence type="inferred from homology"/>
<comment type="subunit">
    <text evidence="8">Homodimer.</text>
</comment>
<evidence type="ECO:0000256" key="8">
    <source>
        <dbReference type="HAMAP-Rule" id="MF_00140"/>
    </source>
</evidence>
<name>A0A2M7B925_9BACT</name>
<dbReference type="HAMAP" id="MF_00140_B">
    <property type="entry name" value="Trp_tRNA_synth_B"/>
    <property type="match status" value="1"/>
</dbReference>
<comment type="catalytic activity">
    <reaction evidence="7 8">
        <text>tRNA(Trp) + L-tryptophan + ATP = L-tryptophyl-tRNA(Trp) + AMP + diphosphate + H(+)</text>
        <dbReference type="Rhea" id="RHEA:24080"/>
        <dbReference type="Rhea" id="RHEA-COMP:9671"/>
        <dbReference type="Rhea" id="RHEA-COMP:9705"/>
        <dbReference type="ChEBI" id="CHEBI:15378"/>
        <dbReference type="ChEBI" id="CHEBI:30616"/>
        <dbReference type="ChEBI" id="CHEBI:33019"/>
        <dbReference type="ChEBI" id="CHEBI:57912"/>
        <dbReference type="ChEBI" id="CHEBI:78442"/>
        <dbReference type="ChEBI" id="CHEBI:78535"/>
        <dbReference type="ChEBI" id="CHEBI:456215"/>
        <dbReference type="EC" id="6.1.1.2"/>
    </reaction>
</comment>
<evidence type="ECO:0000313" key="11">
    <source>
        <dbReference type="Proteomes" id="UP000228561"/>
    </source>
</evidence>
<evidence type="ECO:0000313" key="10">
    <source>
        <dbReference type="EMBL" id="PIU99580.1"/>
    </source>
</evidence>
<evidence type="ECO:0000256" key="7">
    <source>
        <dbReference type="ARBA" id="ARBA00049929"/>
    </source>
</evidence>
<protein>
    <recommendedName>
        <fullName evidence="8">Tryptophan--tRNA ligase</fullName>
        <ecNumber evidence="8">6.1.1.2</ecNumber>
    </recommendedName>
    <alternativeName>
        <fullName evidence="8">Tryptophanyl-tRNA synthetase</fullName>
        <shortName evidence="8">TrpRS</shortName>
    </alternativeName>
</protein>
<feature type="short sequence motif" description="'HIGH' region" evidence="8">
    <location>
        <begin position="16"/>
        <end position="24"/>
    </location>
</feature>
<evidence type="ECO:0000256" key="9">
    <source>
        <dbReference type="RuleBase" id="RU363036"/>
    </source>
</evidence>
<dbReference type="CDD" id="cd00806">
    <property type="entry name" value="TrpRS_core"/>
    <property type="match status" value="1"/>
</dbReference>
<evidence type="ECO:0000256" key="3">
    <source>
        <dbReference type="ARBA" id="ARBA00022741"/>
    </source>
</evidence>
<feature type="binding site" evidence="8">
    <location>
        <position position="141"/>
    </location>
    <ligand>
        <name>L-tryptophan</name>
        <dbReference type="ChEBI" id="CHEBI:57912"/>
    </ligand>
</feature>
<dbReference type="InterPro" id="IPR024109">
    <property type="entry name" value="Trp-tRNA-ligase_bac-type"/>
</dbReference>
<dbReference type="Proteomes" id="UP000228561">
    <property type="component" value="Unassembled WGS sequence"/>
</dbReference>
<evidence type="ECO:0000256" key="4">
    <source>
        <dbReference type="ARBA" id="ARBA00022840"/>
    </source>
</evidence>
<comment type="function">
    <text evidence="8">Catalyzes the attachment of tryptophan to tRNA(Trp).</text>
</comment>
<dbReference type="InterPro" id="IPR002306">
    <property type="entry name" value="Trp-tRNA-ligase"/>
</dbReference>
<dbReference type="PROSITE" id="PS00178">
    <property type="entry name" value="AA_TRNA_LIGASE_I"/>
    <property type="match status" value="1"/>
</dbReference>
<keyword evidence="5 8" id="KW-0648">Protein biosynthesis</keyword>
<keyword evidence="8" id="KW-0963">Cytoplasm</keyword>
<organism evidence="10 11">
    <name type="scientific">Candidatus Tagabacteria bacterium CG03_land_8_20_14_0_80_41_22</name>
    <dbReference type="NCBI Taxonomy" id="1975020"/>
    <lineage>
        <taxon>Bacteria</taxon>
        <taxon>Candidatus Tagaibacteriota</taxon>
    </lineage>
</organism>
<dbReference type="Gene3D" id="1.10.240.10">
    <property type="entry name" value="Tyrosyl-Transfer RNA Synthetase"/>
    <property type="match status" value="1"/>
</dbReference>
<evidence type="ECO:0000256" key="6">
    <source>
        <dbReference type="ARBA" id="ARBA00023146"/>
    </source>
</evidence>
<evidence type="ECO:0000256" key="5">
    <source>
        <dbReference type="ARBA" id="ARBA00022917"/>
    </source>
</evidence>
<dbReference type="GO" id="GO:0004830">
    <property type="term" value="F:tryptophan-tRNA ligase activity"/>
    <property type="evidence" value="ECO:0007669"/>
    <property type="project" value="UniProtKB-UniRule"/>
</dbReference>
<evidence type="ECO:0000256" key="2">
    <source>
        <dbReference type="ARBA" id="ARBA00022598"/>
    </source>
</evidence>
<keyword evidence="4 8" id="KW-0067">ATP-binding</keyword>
<dbReference type="GO" id="GO:0005524">
    <property type="term" value="F:ATP binding"/>
    <property type="evidence" value="ECO:0007669"/>
    <property type="project" value="UniProtKB-UniRule"/>
</dbReference>
<dbReference type="InterPro" id="IPR001412">
    <property type="entry name" value="aa-tRNA-synth_I_CS"/>
</dbReference>
<dbReference type="NCBIfam" id="TIGR00233">
    <property type="entry name" value="trpS"/>
    <property type="match status" value="1"/>
</dbReference>
<dbReference type="PANTHER" id="PTHR43766:SF1">
    <property type="entry name" value="TRYPTOPHAN--TRNA LIGASE, MITOCHONDRIAL"/>
    <property type="match status" value="1"/>
</dbReference>
<comment type="caution">
    <text evidence="10">The sequence shown here is derived from an EMBL/GenBank/DDBJ whole genome shotgun (WGS) entry which is preliminary data.</text>
</comment>
<feature type="short sequence motif" description="'KMSKS' region" evidence="8">
    <location>
        <begin position="201"/>
        <end position="205"/>
    </location>
</feature>
<feature type="binding site" evidence="8">
    <location>
        <begin position="23"/>
        <end position="24"/>
    </location>
    <ligand>
        <name>ATP</name>
        <dbReference type="ChEBI" id="CHEBI:30616"/>
    </ligand>
</feature>
<evidence type="ECO:0000256" key="1">
    <source>
        <dbReference type="ARBA" id="ARBA00005594"/>
    </source>
</evidence>
<dbReference type="FunFam" id="1.10.240.10:FF:000002">
    <property type="entry name" value="Tryptophan--tRNA ligase"/>
    <property type="match status" value="1"/>
</dbReference>
<keyword evidence="6 8" id="KW-0030">Aminoacyl-tRNA synthetase</keyword>
<accession>A0A2M7B925</accession>
<dbReference type="GO" id="GO:0006436">
    <property type="term" value="P:tryptophanyl-tRNA aminoacylation"/>
    <property type="evidence" value="ECO:0007669"/>
    <property type="project" value="UniProtKB-UniRule"/>
</dbReference>
<feature type="binding site" evidence="8">
    <location>
        <begin position="201"/>
        <end position="205"/>
    </location>
    <ligand>
        <name>ATP</name>
        <dbReference type="ChEBI" id="CHEBI:30616"/>
    </ligand>
</feature>
<feature type="binding site" evidence="8">
    <location>
        <begin position="153"/>
        <end position="155"/>
    </location>
    <ligand>
        <name>ATP</name>
        <dbReference type="ChEBI" id="CHEBI:30616"/>
    </ligand>
</feature>
<comment type="subcellular location">
    <subcellularLocation>
        <location evidence="8">Cytoplasm</location>
    </subcellularLocation>
</comment>
<dbReference type="InterPro" id="IPR014729">
    <property type="entry name" value="Rossmann-like_a/b/a_fold"/>
</dbReference>
<dbReference type="EMBL" id="PEVG01000018">
    <property type="protein sequence ID" value="PIU99580.1"/>
    <property type="molecule type" value="Genomic_DNA"/>
</dbReference>
<dbReference type="GO" id="GO:0005829">
    <property type="term" value="C:cytosol"/>
    <property type="evidence" value="ECO:0007669"/>
    <property type="project" value="TreeGrafter"/>
</dbReference>
<gene>
    <name evidence="8 10" type="primary">trpS</name>
    <name evidence="10" type="ORF">COS58_01700</name>
</gene>
<dbReference type="AlphaFoldDB" id="A0A2M7B925"/>
<dbReference type="PANTHER" id="PTHR43766">
    <property type="entry name" value="TRYPTOPHAN--TRNA LIGASE, MITOCHONDRIAL"/>
    <property type="match status" value="1"/>
</dbReference>
<comment type="similarity">
    <text evidence="1 8 9">Belongs to the class-I aminoacyl-tRNA synthetase family.</text>
</comment>
<reference evidence="11" key="1">
    <citation type="submission" date="2017-09" db="EMBL/GenBank/DDBJ databases">
        <title>Depth-based differentiation of microbial function through sediment-hosted aquifers and enrichment of novel symbionts in the deep terrestrial subsurface.</title>
        <authorList>
            <person name="Probst A.J."/>
            <person name="Ladd B."/>
            <person name="Jarett J.K."/>
            <person name="Geller-Mcgrath D.E."/>
            <person name="Sieber C.M.K."/>
            <person name="Emerson J.B."/>
            <person name="Anantharaman K."/>
            <person name="Thomas B.C."/>
            <person name="Malmstrom R."/>
            <person name="Stieglmeier M."/>
            <person name="Klingl A."/>
            <person name="Woyke T."/>
            <person name="Ryan C.M."/>
            <person name="Banfield J.F."/>
        </authorList>
    </citation>
    <scope>NUCLEOTIDE SEQUENCE [LARGE SCALE GENOMIC DNA]</scope>
</reference>
<dbReference type="Pfam" id="PF00579">
    <property type="entry name" value="tRNA-synt_1b"/>
    <property type="match status" value="1"/>
</dbReference>
<dbReference type="EC" id="6.1.1.2" evidence="8"/>
<dbReference type="Gene3D" id="3.40.50.620">
    <property type="entry name" value="HUPs"/>
    <property type="match status" value="1"/>
</dbReference>
<keyword evidence="3 8" id="KW-0547">Nucleotide-binding</keyword>
<dbReference type="FunFam" id="3.40.50.620:FF:000082">
    <property type="entry name" value="MSW1p Mitochondrial tryptophanyl-tRNA synthetase"/>
    <property type="match status" value="1"/>
</dbReference>
<feature type="binding site" evidence="8">
    <location>
        <begin position="15"/>
        <end position="17"/>
    </location>
    <ligand>
        <name>ATP</name>
        <dbReference type="ChEBI" id="CHEBI:30616"/>
    </ligand>
</feature>
<dbReference type="PRINTS" id="PR01039">
    <property type="entry name" value="TRNASYNTHTRP"/>
</dbReference>
<keyword evidence="2 8" id="KW-0436">Ligase</keyword>
<dbReference type="InterPro" id="IPR050203">
    <property type="entry name" value="Trp-tRNA_synthetase"/>
</dbReference>
<dbReference type="SUPFAM" id="SSF52374">
    <property type="entry name" value="Nucleotidylyl transferase"/>
    <property type="match status" value="1"/>
</dbReference>
<sequence length="334" mass="37809">MAGDNSKKIVFSGIQPTGTIHIGNYLGAIKNWAELQNNPDYDCIFFVVDLHAMTVPYDALHFQTTIHNAVLDNLAAGLDPKKCTIFIQSQIKEHSELTWILNTITPLGELQRMTQFKEKAEEQKNEISAGLLTYPVLQAADILLYKTDFVPVGKDQEQHVEFTRTLARKFNSKFGEIFKEPAALIPRVGAKIMSLTDPSKKMSKSHGAESYIALFDSDEAIRRKIKIAVTDSEKETRYDPKNKPAISNLITIYHLFADQPIKEIEKRYAGKGYADLKKDLAEVIIDYLKPLRQKREKLEKNPDYVKNVLEQGRQKAQKIAAATMLEVKKKTGLI</sequence>
<feature type="binding site" evidence="8">
    <location>
        <position position="192"/>
    </location>
    <ligand>
        <name>ATP</name>
        <dbReference type="ChEBI" id="CHEBI:30616"/>
    </ligand>
</feature>
<dbReference type="InterPro" id="IPR002305">
    <property type="entry name" value="aa-tRNA-synth_Ic"/>
</dbReference>